<dbReference type="WBParaSite" id="SCUD_0000055101-mRNA-1">
    <property type="protein sequence ID" value="SCUD_0000055101-mRNA-1"/>
    <property type="gene ID" value="SCUD_0000055101"/>
</dbReference>
<evidence type="ECO:0000313" key="1">
    <source>
        <dbReference type="WBParaSite" id="SCUD_0000055101-mRNA-1"/>
    </source>
</evidence>
<proteinExistence type="predicted"/>
<accession>A0A183JCZ3</accession>
<protein>
    <submittedName>
        <fullName evidence="1">Uncharacterized protein</fullName>
    </submittedName>
</protein>
<reference evidence="1" key="1">
    <citation type="submission" date="2016-06" db="UniProtKB">
        <authorList>
            <consortium name="WormBaseParasite"/>
        </authorList>
    </citation>
    <scope>IDENTIFICATION</scope>
</reference>
<organism evidence="1">
    <name type="scientific">Schistosoma curassoni</name>
    <dbReference type="NCBI Taxonomy" id="6186"/>
    <lineage>
        <taxon>Eukaryota</taxon>
        <taxon>Metazoa</taxon>
        <taxon>Spiralia</taxon>
        <taxon>Lophotrochozoa</taxon>
        <taxon>Platyhelminthes</taxon>
        <taxon>Trematoda</taxon>
        <taxon>Digenea</taxon>
        <taxon>Strigeidida</taxon>
        <taxon>Schistosomatoidea</taxon>
        <taxon>Schistosomatidae</taxon>
        <taxon>Schistosoma</taxon>
    </lineage>
</organism>
<sequence length="75" mass="8376">MRKDIQEIKQTYIIHKANVIVRIIVSNSGTRNTSVMNVVTIVIIIVYNSIAASSSNKLIISNCLMRIKFGVIISQ</sequence>
<dbReference type="AlphaFoldDB" id="A0A183JCZ3"/>
<name>A0A183JCZ3_9TREM</name>